<organism evidence="3 4">
    <name type="scientific">Crossiella equi</name>
    <dbReference type="NCBI Taxonomy" id="130796"/>
    <lineage>
        <taxon>Bacteria</taxon>
        <taxon>Bacillati</taxon>
        <taxon>Actinomycetota</taxon>
        <taxon>Actinomycetes</taxon>
        <taxon>Pseudonocardiales</taxon>
        <taxon>Pseudonocardiaceae</taxon>
        <taxon>Crossiella</taxon>
    </lineage>
</organism>
<feature type="domain" description="DUF2399" evidence="1">
    <location>
        <begin position="224"/>
        <end position="373"/>
    </location>
</feature>
<dbReference type="EMBL" id="JAGIOO010000001">
    <property type="protein sequence ID" value="MBP2472504.1"/>
    <property type="molecule type" value="Genomic_DNA"/>
</dbReference>
<accession>A0ABS5A7C1</accession>
<keyword evidence="4" id="KW-1185">Reference proteome</keyword>
<evidence type="ECO:0000313" key="3">
    <source>
        <dbReference type="EMBL" id="MBP2472504.1"/>
    </source>
</evidence>
<comment type="caution">
    <text evidence="3">The sequence shown here is derived from an EMBL/GenBank/DDBJ whole genome shotgun (WGS) entry which is preliminary data.</text>
</comment>
<reference evidence="3 4" key="1">
    <citation type="submission" date="2021-03" db="EMBL/GenBank/DDBJ databases">
        <title>Sequencing the genomes of 1000 actinobacteria strains.</title>
        <authorList>
            <person name="Klenk H.-P."/>
        </authorList>
    </citation>
    <scope>NUCLEOTIDE SEQUENCE [LARGE SCALE GENOMIC DNA]</scope>
    <source>
        <strain evidence="3 4">DSM 44580</strain>
    </source>
</reference>
<dbReference type="Pfam" id="PF11796">
    <property type="entry name" value="DUF3323"/>
    <property type="match status" value="1"/>
</dbReference>
<evidence type="ECO:0000259" key="2">
    <source>
        <dbReference type="Pfam" id="PF11796"/>
    </source>
</evidence>
<sequence length="380" mass="40086">MRSVRVGPLTEEQRIALADLLGLDRLPPEVVTVPVAKLDQVLTEAAGIDLRQAVARFVGPIGDRAADRAAAGAERDAFWARVERHPVVAAQPALLAWVEATRRAGLVDGSVERTSQLVERALRVLAELPAAGVPLPVLAERVLHDPHALDDGTRCAGLVQRALAEVYELPVPVDAAARRRLWELAGVADDALSSVVLVAGLRPPAPDVVGTVLRVCADAGHAAALTLAQVRAAAWSVGLPEVVWVVENPSVLALALARFGTGCPPLVCTSGWPSSAGILMLRQLAAAGCELRYHGDFDGEGIRIAALLLSRTGARPWRMTTADYLTGLARQPSGLGVGRVTEAPWDAGLAAALRERDVTVSEERVVDLLLDDLAAHHSCG</sequence>
<feature type="domain" description="Conserved hypothetical protein CHP02679 N terminus" evidence="2">
    <location>
        <begin position="3"/>
        <end position="203"/>
    </location>
</feature>
<dbReference type="Proteomes" id="UP001519363">
    <property type="component" value="Unassembled WGS sequence"/>
</dbReference>
<dbReference type="InterPro" id="IPR024465">
    <property type="entry name" value="DUF2399"/>
</dbReference>
<dbReference type="RefSeq" id="WP_249044366.1">
    <property type="nucleotide sequence ID" value="NZ_JAGIOO010000001.1"/>
</dbReference>
<dbReference type="Pfam" id="PF09664">
    <property type="entry name" value="DUF2399"/>
    <property type="match status" value="1"/>
</dbReference>
<gene>
    <name evidence="3" type="ORF">JOF53_001376</name>
</gene>
<protein>
    <submittedName>
        <fullName evidence="3">Uncharacterized protein (TIGR02679 family)</fullName>
    </submittedName>
</protein>
<dbReference type="NCBIfam" id="TIGR02679">
    <property type="entry name" value="TIGR02679 family protein"/>
    <property type="match status" value="1"/>
</dbReference>
<evidence type="ECO:0000259" key="1">
    <source>
        <dbReference type="Pfam" id="PF09664"/>
    </source>
</evidence>
<dbReference type="InterPro" id="IPR013495">
    <property type="entry name" value="CHP02679"/>
</dbReference>
<dbReference type="InterPro" id="IPR024466">
    <property type="entry name" value="CHP02679_N"/>
</dbReference>
<name>A0ABS5A7C1_9PSEU</name>
<proteinExistence type="predicted"/>
<evidence type="ECO:0000313" key="4">
    <source>
        <dbReference type="Proteomes" id="UP001519363"/>
    </source>
</evidence>